<dbReference type="VEuPathDB" id="MicrosporidiaDB:NEDG_01010"/>
<feature type="chain" id="PRO_5008060260" evidence="1">
    <location>
        <begin position="25"/>
        <end position="504"/>
    </location>
</feature>
<feature type="signal peptide" evidence="1">
    <location>
        <begin position="1"/>
        <end position="24"/>
    </location>
</feature>
<evidence type="ECO:0000256" key="1">
    <source>
        <dbReference type="SAM" id="SignalP"/>
    </source>
</evidence>
<comment type="caution">
    <text evidence="2">The sequence shown here is derived from an EMBL/GenBank/DDBJ whole genome shotgun (WGS) entry which is preliminary data.</text>
</comment>
<dbReference type="SUPFAM" id="SSF52047">
    <property type="entry name" value="RNI-like"/>
    <property type="match status" value="1"/>
</dbReference>
<reference evidence="2 3" key="1">
    <citation type="submission" date="2016-02" db="EMBL/GenBank/DDBJ databases">
        <title>Discovery of a natural microsporidian pathogen with a broad tissue tropism in Caenorhabditis elegans.</title>
        <authorList>
            <person name="Luallen R.J."/>
            <person name="Reinke A.W."/>
            <person name="Tong L."/>
            <person name="Botts M.R."/>
            <person name="Felix M.-A."/>
            <person name="Troemel E.R."/>
        </authorList>
    </citation>
    <scope>NUCLEOTIDE SEQUENCE [LARGE SCALE GENOMIC DNA]</scope>
    <source>
        <strain evidence="2 3">JUm2807</strain>
    </source>
</reference>
<dbReference type="GeneID" id="93647360"/>
<organism evidence="2 3">
    <name type="scientific">Nematocida displodere</name>
    <dbReference type="NCBI Taxonomy" id="1805483"/>
    <lineage>
        <taxon>Eukaryota</taxon>
        <taxon>Fungi</taxon>
        <taxon>Fungi incertae sedis</taxon>
        <taxon>Microsporidia</taxon>
        <taxon>Nematocida</taxon>
    </lineage>
</organism>
<dbReference type="RefSeq" id="XP_067543616.1">
    <property type="nucleotide sequence ID" value="XM_067688428.1"/>
</dbReference>
<gene>
    <name evidence="2" type="ORF">NEDG_01010</name>
</gene>
<proteinExistence type="predicted"/>
<sequence>MIKLVTVFSAILFLALAGLGGSSSEEDGDEPMDAPTNKIWVAQNTLLSNFPDDTLATFMAKHVVDIVSVNYSSKCLTSKCLGAYALRINLQNLTPRAIPQNLFQLPYLTKVTICGNPSGNEALVGKVFASLIQELSMNQNIRELGLEDLNLTGLPGTLEDFVNLETITVTRVSYRVCRSFVKQQNKNQPTNKLVNFIFWLKTVPKLTTVVFKDCNIKMYNLNNNETYVSIGFRSKPSRYCPATIGTVVFDNQNLTFITTTLGYFDSPKLNLTILNYADKRPLDVSLFADKVEELTVDFKNEALWLSSTDIASLVQLKSFAAFNLPKTMLPEFDLFSPNHNRAENISILAKDINWLKMATRAHLPEQINIHTPNGIAALTSNNDSLLIDLAPFTNLAHISDYLNNPGIKKIVHAEVQIDIPAATVSTMITVLQAHCPVLTSLRFIFAHSQPIYLDKNPFSKNHKLRSISFSGIDPVFLSQQFVIINEIELTTHIVTIRHPEPRKP</sequence>
<protein>
    <submittedName>
        <fullName evidence="2">Uncharacterized protein</fullName>
    </submittedName>
</protein>
<dbReference type="Proteomes" id="UP000185944">
    <property type="component" value="Unassembled WGS sequence"/>
</dbReference>
<dbReference type="AlphaFoldDB" id="A0A177EBJ2"/>
<name>A0A177EBJ2_9MICR</name>
<keyword evidence="3" id="KW-1185">Reference proteome</keyword>
<evidence type="ECO:0000313" key="2">
    <source>
        <dbReference type="EMBL" id="OAG28871.1"/>
    </source>
</evidence>
<accession>A0A177EBJ2</accession>
<keyword evidence="1" id="KW-0732">Signal</keyword>
<dbReference type="EMBL" id="LTDL01000042">
    <property type="protein sequence ID" value="OAG28871.1"/>
    <property type="molecule type" value="Genomic_DNA"/>
</dbReference>
<dbReference type="InterPro" id="IPR032675">
    <property type="entry name" value="LRR_dom_sf"/>
</dbReference>
<evidence type="ECO:0000313" key="3">
    <source>
        <dbReference type="Proteomes" id="UP000185944"/>
    </source>
</evidence>
<dbReference type="Gene3D" id="3.80.10.10">
    <property type="entry name" value="Ribonuclease Inhibitor"/>
    <property type="match status" value="1"/>
</dbReference>